<comment type="subcellular location">
    <subcellularLocation>
        <location evidence="1">Cell inner membrane</location>
        <topology evidence="1">Multi-pass membrane protein</topology>
    </subcellularLocation>
</comment>
<keyword evidence="5 10" id="KW-0812">Transmembrane</keyword>
<feature type="transmembrane region" description="Helical" evidence="10">
    <location>
        <begin position="425"/>
        <end position="443"/>
    </location>
</feature>
<feature type="domain" description="Cytochrome c assembly protein" evidence="11">
    <location>
        <begin position="89"/>
        <end position="295"/>
    </location>
</feature>
<dbReference type="OrthoDB" id="9761451at2"/>
<dbReference type="InterPro" id="IPR002541">
    <property type="entry name" value="Cyt_c_assembly"/>
</dbReference>
<feature type="transmembrane region" description="Helical" evidence="10">
    <location>
        <begin position="499"/>
        <end position="518"/>
    </location>
</feature>
<feature type="domain" description="Cytochrome c-type biogenesis protein CcmF C-terminal" evidence="12">
    <location>
        <begin position="334"/>
        <end position="642"/>
    </location>
</feature>
<keyword evidence="8 10" id="KW-0472">Membrane</keyword>
<evidence type="ECO:0000256" key="7">
    <source>
        <dbReference type="ARBA" id="ARBA00022989"/>
    </source>
</evidence>
<feature type="transmembrane region" description="Helical" evidence="10">
    <location>
        <begin position="124"/>
        <end position="143"/>
    </location>
</feature>
<feature type="transmembrane region" description="Helical" evidence="10">
    <location>
        <begin position="6"/>
        <end position="28"/>
    </location>
</feature>
<dbReference type="GO" id="GO:0017004">
    <property type="term" value="P:cytochrome complex assembly"/>
    <property type="evidence" value="ECO:0007669"/>
    <property type="project" value="UniProtKB-KW"/>
</dbReference>
<dbReference type="PRINTS" id="PR01410">
    <property type="entry name" value="CCBIOGENESIS"/>
</dbReference>
<dbReference type="PANTHER" id="PTHR43653:SF1">
    <property type="entry name" value="CYTOCHROME C-TYPE BIOGENESIS PROTEIN CCMF"/>
    <property type="match status" value="1"/>
</dbReference>
<comment type="similarity">
    <text evidence="2">Belongs to the CcmF/CycK/Ccl1/NrfE/CcsA family.</text>
</comment>
<proteinExistence type="inferred from homology"/>
<dbReference type="AlphaFoldDB" id="A0A160T1N1"/>
<evidence type="ECO:0000313" key="14">
    <source>
        <dbReference type="Proteomes" id="UP000215027"/>
    </source>
</evidence>
<protein>
    <submittedName>
        <fullName evidence="13">Cytochrome c-type biogenesis protein CcmF</fullName>
    </submittedName>
</protein>
<gene>
    <name evidence="13" type="primary">ccmF</name>
    <name evidence="13" type="ORF">CFX0092_A2073</name>
</gene>
<evidence type="ECO:0000256" key="3">
    <source>
        <dbReference type="ARBA" id="ARBA00022475"/>
    </source>
</evidence>
<comment type="function">
    <text evidence="9">Required for the biogenesis of c-type cytochromes. Possible subunit of a heme lyase.</text>
</comment>
<sequence length="663" mass="74260">MIADIGSITLLLAFLVAIYGVVAAAYGARRGDDRWVRSARNAIAIIFPLVLLAALLIITALVTGDFSIAYVSDVSSRGMPTYLKVTALWGGQAGSLLFWNLLLAAFTSAAMLSKWRQQKELMPYVIIVAGMTQVFFLLISTFIENPFARNLVIPADGQGLNPLLRHPGMIIHPPMLYLGFVGFTIPYAFAMAALMSNQLGDNWIHTTRRWTLVAWLFLGLGLILGGRWAYDVLGWGGYWGWDPVENASLMPWLAGTAFLHSVMIQEKMRMFKMWNMFLIVLTYCLVILGTFIVRSGVISSVHAFAQSAIGPFFFGFIVIMFVFSAYWITKRRDALRSENQLVSYLSREAAFLYNNFLILAILGVVFLFTYYPIFSELFTGEKGFVGPPVYERALAPLFAALVLLMGVAPLTMWYRTSIQRLGRAVLWPAAAATAFIVVLFFMGVRLWPALLGFWLVMFSAILTILEFTKGTRARMRKGEAPWVAFSNLMARNRRRYGGYWIHMGVLIMAFGIVANGIYQTETQMRLAAGESITVGDFEMRFNSVSRFPGADDLLITEADVDLYRNGEFLRKLNPQIELYQRTGQPMTIPSARSTITEDFYVILVNWEPTSADAATFRIFLNPLINWVWAGGLIFVLGTLIAAWPDREKEPARARRPAVAVAGD</sequence>
<evidence type="ECO:0000259" key="11">
    <source>
        <dbReference type="Pfam" id="PF01578"/>
    </source>
</evidence>
<dbReference type="PRINTS" id="PR01411">
    <property type="entry name" value="CCMFBIOGNSIS"/>
</dbReference>
<dbReference type="Pfam" id="PF16327">
    <property type="entry name" value="CcmF_C"/>
    <property type="match status" value="1"/>
</dbReference>
<keyword evidence="3" id="KW-1003">Cell membrane</keyword>
<name>A0A160T1N1_9CHLR</name>
<evidence type="ECO:0000256" key="5">
    <source>
        <dbReference type="ARBA" id="ARBA00022692"/>
    </source>
</evidence>
<keyword evidence="6" id="KW-0201">Cytochrome c-type biogenesis</keyword>
<feature type="transmembrane region" description="Helical" evidence="10">
    <location>
        <begin position="209"/>
        <end position="229"/>
    </location>
</feature>
<evidence type="ECO:0000313" key="13">
    <source>
        <dbReference type="EMBL" id="CUS03951.2"/>
    </source>
</evidence>
<dbReference type="PANTHER" id="PTHR43653">
    <property type="entry name" value="CYTOCHROME C ASSEMBLY PROTEIN-RELATED"/>
    <property type="match status" value="1"/>
</dbReference>
<dbReference type="InterPro" id="IPR032523">
    <property type="entry name" value="CcmF_C"/>
</dbReference>
<feature type="transmembrane region" description="Helical" evidence="10">
    <location>
        <begin position="49"/>
        <end position="71"/>
    </location>
</feature>
<keyword evidence="14" id="KW-1185">Reference proteome</keyword>
<feature type="transmembrane region" description="Helical" evidence="10">
    <location>
        <begin position="249"/>
        <end position="264"/>
    </location>
</feature>
<feature type="transmembrane region" description="Helical" evidence="10">
    <location>
        <begin position="276"/>
        <end position="297"/>
    </location>
</feature>
<evidence type="ECO:0000256" key="9">
    <source>
        <dbReference type="ARBA" id="ARBA00037230"/>
    </source>
</evidence>
<dbReference type="EMBL" id="LN890655">
    <property type="protein sequence ID" value="CUS03951.2"/>
    <property type="molecule type" value="Genomic_DNA"/>
</dbReference>
<dbReference type="Proteomes" id="UP000215027">
    <property type="component" value="Chromosome I"/>
</dbReference>
<dbReference type="InterPro" id="IPR003567">
    <property type="entry name" value="Cyt_c_biogenesis"/>
</dbReference>
<keyword evidence="7 10" id="KW-1133">Transmembrane helix</keyword>
<dbReference type="GO" id="GO:0005886">
    <property type="term" value="C:plasma membrane"/>
    <property type="evidence" value="ECO:0007669"/>
    <property type="project" value="UniProtKB-SubCell"/>
</dbReference>
<evidence type="ECO:0000256" key="1">
    <source>
        <dbReference type="ARBA" id="ARBA00004429"/>
    </source>
</evidence>
<evidence type="ECO:0000256" key="4">
    <source>
        <dbReference type="ARBA" id="ARBA00022519"/>
    </source>
</evidence>
<dbReference type="GO" id="GO:0015232">
    <property type="term" value="F:heme transmembrane transporter activity"/>
    <property type="evidence" value="ECO:0007669"/>
    <property type="project" value="InterPro"/>
</dbReference>
<dbReference type="InterPro" id="IPR003568">
    <property type="entry name" value="Cyt_c_biogenesis_CcmF"/>
</dbReference>
<dbReference type="RefSeq" id="WP_095043363.1">
    <property type="nucleotide sequence ID" value="NZ_LN890655.1"/>
</dbReference>
<dbReference type="KEGG" id="pbf:CFX0092_A2073"/>
<feature type="transmembrane region" description="Helical" evidence="10">
    <location>
        <begin position="626"/>
        <end position="644"/>
    </location>
</feature>
<evidence type="ECO:0000259" key="12">
    <source>
        <dbReference type="Pfam" id="PF16327"/>
    </source>
</evidence>
<evidence type="ECO:0000256" key="8">
    <source>
        <dbReference type="ARBA" id="ARBA00023136"/>
    </source>
</evidence>
<feature type="transmembrane region" description="Helical" evidence="10">
    <location>
        <begin position="393"/>
        <end position="413"/>
    </location>
</feature>
<feature type="transmembrane region" description="Helical" evidence="10">
    <location>
        <begin position="309"/>
        <end position="329"/>
    </location>
</feature>
<evidence type="ECO:0000256" key="6">
    <source>
        <dbReference type="ARBA" id="ARBA00022748"/>
    </source>
</evidence>
<feature type="transmembrane region" description="Helical" evidence="10">
    <location>
        <begin position="350"/>
        <end position="373"/>
    </location>
</feature>
<keyword evidence="4" id="KW-0997">Cell inner membrane</keyword>
<accession>A0A160T1N1</accession>
<reference evidence="13" key="1">
    <citation type="submission" date="2016-01" db="EMBL/GenBank/DDBJ databases">
        <authorList>
            <person name="Mcilroy J.S."/>
            <person name="Karst M S."/>
            <person name="Albertsen M."/>
        </authorList>
    </citation>
    <scope>NUCLEOTIDE SEQUENCE</scope>
    <source>
        <strain evidence="13">Cfx-K</strain>
    </source>
</reference>
<dbReference type="Pfam" id="PF01578">
    <property type="entry name" value="Cytochrom_C_asm"/>
    <property type="match status" value="1"/>
</dbReference>
<feature type="transmembrane region" description="Helical" evidence="10">
    <location>
        <begin position="449"/>
        <end position="467"/>
    </location>
</feature>
<feature type="transmembrane region" description="Helical" evidence="10">
    <location>
        <begin position="175"/>
        <end position="197"/>
    </location>
</feature>
<dbReference type="GO" id="GO:0020037">
    <property type="term" value="F:heme binding"/>
    <property type="evidence" value="ECO:0007669"/>
    <property type="project" value="InterPro"/>
</dbReference>
<feature type="transmembrane region" description="Helical" evidence="10">
    <location>
        <begin position="91"/>
        <end position="112"/>
    </location>
</feature>
<evidence type="ECO:0000256" key="2">
    <source>
        <dbReference type="ARBA" id="ARBA00009186"/>
    </source>
</evidence>
<organism evidence="13 14">
    <name type="scientific">Candidatus Promineifilum breve</name>
    <dbReference type="NCBI Taxonomy" id="1806508"/>
    <lineage>
        <taxon>Bacteria</taxon>
        <taxon>Bacillati</taxon>
        <taxon>Chloroflexota</taxon>
        <taxon>Ardenticatenia</taxon>
        <taxon>Candidatus Promineifilales</taxon>
        <taxon>Candidatus Promineifilaceae</taxon>
        <taxon>Candidatus Promineifilum</taxon>
    </lineage>
</organism>
<evidence type="ECO:0000256" key="10">
    <source>
        <dbReference type="SAM" id="Phobius"/>
    </source>
</evidence>